<gene>
    <name evidence="5" type="ORF">PLOB_00039034</name>
</gene>
<name>A0ABN8P886_9CNID</name>
<organism evidence="5 6">
    <name type="scientific">Porites lobata</name>
    <dbReference type="NCBI Taxonomy" id="104759"/>
    <lineage>
        <taxon>Eukaryota</taxon>
        <taxon>Metazoa</taxon>
        <taxon>Cnidaria</taxon>
        <taxon>Anthozoa</taxon>
        <taxon>Hexacorallia</taxon>
        <taxon>Scleractinia</taxon>
        <taxon>Fungiina</taxon>
        <taxon>Poritidae</taxon>
        <taxon>Porites</taxon>
    </lineage>
</organism>
<evidence type="ECO:0000259" key="3">
    <source>
        <dbReference type="PROSITE" id="PS50041"/>
    </source>
</evidence>
<dbReference type="SUPFAM" id="SSF53300">
    <property type="entry name" value="vWA-like"/>
    <property type="match status" value="1"/>
</dbReference>
<dbReference type="InterPro" id="IPR016186">
    <property type="entry name" value="C-type_lectin-like/link_sf"/>
</dbReference>
<dbReference type="InterPro" id="IPR001304">
    <property type="entry name" value="C-type_lectin-like"/>
</dbReference>
<keyword evidence="1" id="KW-1015">Disulfide bond</keyword>
<evidence type="ECO:0000256" key="2">
    <source>
        <dbReference type="SAM" id="SignalP"/>
    </source>
</evidence>
<evidence type="ECO:0000313" key="5">
    <source>
        <dbReference type="EMBL" id="CAH3137509.1"/>
    </source>
</evidence>
<dbReference type="Gene3D" id="3.10.100.10">
    <property type="entry name" value="Mannose-Binding Protein A, subunit A"/>
    <property type="match status" value="2"/>
</dbReference>
<dbReference type="CDD" id="cd00037">
    <property type="entry name" value="CLECT"/>
    <property type="match status" value="2"/>
</dbReference>
<accession>A0ABN8P886</accession>
<feature type="domain" description="C-type lectin" evidence="3">
    <location>
        <begin position="171"/>
        <end position="303"/>
    </location>
</feature>
<feature type="signal peptide" evidence="2">
    <location>
        <begin position="1"/>
        <end position="23"/>
    </location>
</feature>
<evidence type="ECO:0000313" key="6">
    <source>
        <dbReference type="Proteomes" id="UP001159405"/>
    </source>
</evidence>
<dbReference type="InterPro" id="IPR016187">
    <property type="entry name" value="CTDL_fold"/>
</dbReference>
<dbReference type="SMART" id="SM00327">
    <property type="entry name" value="VWA"/>
    <property type="match status" value="1"/>
</dbReference>
<proteinExistence type="predicted"/>
<dbReference type="PROSITE" id="PS00615">
    <property type="entry name" value="C_TYPE_LECTIN_1"/>
    <property type="match status" value="1"/>
</dbReference>
<reference evidence="5 6" key="1">
    <citation type="submission" date="2022-05" db="EMBL/GenBank/DDBJ databases">
        <authorList>
            <consortium name="Genoscope - CEA"/>
            <person name="William W."/>
        </authorList>
    </citation>
    <scope>NUCLEOTIDE SEQUENCE [LARGE SCALE GENOMIC DNA]</scope>
</reference>
<feature type="domain" description="VWFA" evidence="4">
    <location>
        <begin position="312"/>
        <end position="491"/>
    </location>
</feature>
<dbReference type="PANTHER" id="PTHR22803">
    <property type="entry name" value="MANNOSE, PHOSPHOLIPASE, LECTIN RECEPTOR RELATED"/>
    <property type="match status" value="1"/>
</dbReference>
<dbReference type="Proteomes" id="UP001159405">
    <property type="component" value="Unassembled WGS sequence"/>
</dbReference>
<protein>
    <submittedName>
        <fullName evidence="5">Uncharacterized protein</fullName>
    </submittedName>
</protein>
<dbReference type="PRINTS" id="PR01504">
    <property type="entry name" value="PNCREATITSAP"/>
</dbReference>
<dbReference type="Pfam" id="PF00059">
    <property type="entry name" value="Lectin_C"/>
    <property type="match status" value="2"/>
</dbReference>
<dbReference type="InterPro" id="IPR050111">
    <property type="entry name" value="C-type_lectin/snaclec_domain"/>
</dbReference>
<dbReference type="PROSITE" id="PS50041">
    <property type="entry name" value="C_TYPE_LECTIN_2"/>
    <property type="match status" value="2"/>
</dbReference>
<feature type="chain" id="PRO_5045868510" evidence="2">
    <location>
        <begin position="24"/>
        <end position="495"/>
    </location>
</feature>
<dbReference type="InterPro" id="IPR036465">
    <property type="entry name" value="vWFA_dom_sf"/>
</dbReference>
<comment type="caution">
    <text evidence="5">The sequence shown here is derived from an EMBL/GenBank/DDBJ whole genome shotgun (WGS) entry which is preliminary data.</text>
</comment>
<dbReference type="PROSITE" id="PS50234">
    <property type="entry name" value="VWFA"/>
    <property type="match status" value="1"/>
</dbReference>
<dbReference type="SMART" id="SM00034">
    <property type="entry name" value="CLECT"/>
    <property type="match status" value="2"/>
</dbReference>
<dbReference type="CDD" id="cd01450">
    <property type="entry name" value="vWFA_subfamily_ECM"/>
    <property type="match status" value="1"/>
</dbReference>
<evidence type="ECO:0000259" key="4">
    <source>
        <dbReference type="PROSITE" id="PS50234"/>
    </source>
</evidence>
<dbReference type="Gene3D" id="3.40.50.410">
    <property type="entry name" value="von Willebrand factor, type A domain"/>
    <property type="match status" value="1"/>
</dbReference>
<evidence type="ECO:0000256" key="1">
    <source>
        <dbReference type="ARBA" id="ARBA00023157"/>
    </source>
</evidence>
<dbReference type="SUPFAM" id="SSF56436">
    <property type="entry name" value="C-type lectin-like"/>
    <property type="match status" value="2"/>
</dbReference>
<dbReference type="InterPro" id="IPR002035">
    <property type="entry name" value="VWF_A"/>
</dbReference>
<dbReference type="InterPro" id="IPR018378">
    <property type="entry name" value="C-type_lectin_CS"/>
</dbReference>
<keyword evidence="6" id="KW-1185">Reference proteome</keyword>
<feature type="domain" description="C-type lectin" evidence="3">
    <location>
        <begin position="33"/>
        <end position="165"/>
    </location>
</feature>
<dbReference type="Pfam" id="PF00092">
    <property type="entry name" value="VWA"/>
    <property type="match status" value="1"/>
</dbReference>
<keyword evidence="2" id="KW-0732">Signal</keyword>
<dbReference type="EMBL" id="CALNXK010000059">
    <property type="protein sequence ID" value="CAH3137509.1"/>
    <property type="molecule type" value="Genomic_DNA"/>
</dbReference>
<sequence>MSDAGFTSLVIILCLFDVFPVSDQSSPGYVFERNNYIYKFVFPEDDKRTWYEAETLCQTAENGHLTSLVSPSEITWVDSVIKNVVPSQSTKVKLWIGGSDRNVNDVWDFVDGQPLRYNVVPWAPGQPKRPQQHVNYEFCVSLEFQGERSVWFVDDCFEANGYICKSDGWEWKQHIYKFIPLPWAGLSWTEAEKYCEQIEGGHLLSIRTREESRWVTERIRQIRQIIGFSKFWIGASDFGHEGTFQWSDDTNNRPINFTSWATGEPSVHNTNNLREDCVAIQADPEWGKWSDERCVIATPFICKTRVCSGKADLAFILDSSSVSESEFQEAKRFVLSVIENFHISANGTRVGFIRSSAIASVIFDLQFSADNNILRLKEMVDNIVFGEGGSTKHELALQLARVNLFSANGGSRPDVPKVLIVLTKGKSENILAVARSSMALKRNNVTIVVVGIGEEVNIEELLTMASTAGDMTRLNTFRELKTLVSTMKNKVCDGE</sequence>